<dbReference type="Pfam" id="PF02604">
    <property type="entry name" value="PhdYeFM_antitox"/>
    <property type="match status" value="1"/>
</dbReference>
<reference evidence="3 4" key="1">
    <citation type="submission" date="2014-02" db="EMBL/GenBank/DDBJ databases">
        <title>The small core and large imbalanced accessory genome model reveals a collaborative survival strategy of Sorangium cellulosum strains in nature.</title>
        <authorList>
            <person name="Han K."/>
            <person name="Peng R."/>
            <person name="Blom J."/>
            <person name="Li Y.-Z."/>
        </authorList>
    </citation>
    <scope>NUCLEOTIDE SEQUENCE [LARGE SCALE GENOMIC DNA]</scope>
    <source>
        <strain evidence="3 4">So0157-25</strain>
    </source>
</reference>
<evidence type="ECO:0000313" key="3">
    <source>
        <dbReference type="EMBL" id="KYF53990.1"/>
    </source>
</evidence>
<comment type="function">
    <text evidence="2">Antitoxin component of a type II toxin-antitoxin (TA) system.</text>
</comment>
<dbReference type="EMBL" id="JELY01001976">
    <property type="protein sequence ID" value="KYF53990.1"/>
    <property type="molecule type" value="Genomic_DNA"/>
</dbReference>
<dbReference type="Gene3D" id="3.40.1620.10">
    <property type="entry name" value="YefM-like domain"/>
    <property type="match status" value="1"/>
</dbReference>
<evidence type="ECO:0000256" key="2">
    <source>
        <dbReference type="RuleBase" id="RU362080"/>
    </source>
</evidence>
<gene>
    <name evidence="3" type="ORF">BE08_31000</name>
</gene>
<dbReference type="SUPFAM" id="SSF143120">
    <property type="entry name" value="YefM-like"/>
    <property type="match status" value="1"/>
</dbReference>
<dbReference type="AlphaFoldDB" id="A0A150PEB8"/>
<dbReference type="InterPro" id="IPR006442">
    <property type="entry name" value="Antitoxin_Phd/YefM"/>
</dbReference>
<organism evidence="3 4">
    <name type="scientific">Sorangium cellulosum</name>
    <name type="common">Polyangium cellulosum</name>
    <dbReference type="NCBI Taxonomy" id="56"/>
    <lineage>
        <taxon>Bacteria</taxon>
        <taxon>Pseudomonadati</taxon>
        <taxon>Myxococcota</taxon>
        <taxon>Polyangia</taxon>
        <taxon>Polyangiales</taxon>
        <taxon>Polyangiaceae</taxon>
        <taxon>Sorangium</taxon>
    </lineage>
</organism>
<name>A0A150PEB8_SORCE</name>
<accession>A0A150PEB8</accession>
<dbReference type="NCBIfam" id="TIGR01552">
    <property type="entry name" value="phd_fam"/>
    <property type="match status" value="1"/>
</dbReference>
<comment type="caution">
    <text evidence="3">The sequence shown here is derived from an EMBL/GenBank/DDBJ whole genome shotgun (WGS) entry which is preliminary data.</text>
</comment>
<dbReference type="InterPro" id="IPR036165">
    <property type="entry name" value="YefM-like_sf"/>
</dbReference>
<sequence length="92" mass="10508">MAKRYSMTEARTNLPTLVDEAAAGSTIELTRRGKPIAVVLSRQEYDALRSERPRFSEAYRRFLERFRLEEVGVERGYFDSLRAAGPGRKVAL</sequence>
<comment type="similarity">
    <text evidence="1 2">Belongs to the phD/YefM antitoxin family.</text>
</comment>
<protein>
    <recommendedName>
        <fullName evidence="2">Antitoxin</fullName>
    </recommendedName>
</protein>
<proteinExistence type="inferred from homology"/>
<dbReference type="Proteomes" id="UP000075420">
    <property type="component" value="Unassembled WGS sequence"/>
</dbReference>
<evidence type="ECO:0000313" key="4">
    <source>
        <dbReference type="Proteomes" id="UP000075420"/>
    </source>
</evidence>
<evidence type="ECO:0000256" key="1">
    <source>
        <dbReference type="ARBA" id="ARBA00009981"/>
    </source>
</evidence>